<evidence type="ECO:0000313" key="3">
    <source>
        <dbReference type="Proteomes" id="UP000467840"/>
    </source>
</evidence>
<protein>
    <submittedName>
        <fullName evidence="2">Uncharacterized protein</fullName>
    </submittedName>
</protein>
<feature type="region of interest" description="Disordered" evidence="1">
    <location>
        <begin position="77"/>
        <end position="103"/>
    </location>
</feature>
<name>A0A6A6LT63_HEVBR</name>
<evidence type="ECO:0000313" key="2">
    <source>
        <dbReference type="EMBL" id="KAF2303246.1"/>
    </source>
</evidence>
<accession>A0A6A6LT63</accession>
<gene>
    <name evidence="2" type="ORF">GH714_015791</name>
</gene>
<dbReference type="Proteomes" id="UP000467840">
    <property type="component" value="Chromosome 16"/>
</dbReference>
<keyword evidence="3" id="KW-1185">Reference proteome</keyword>
<comment type="caution">
    <text evidence="2">The sequence shown here is derived from an EMBL/GenBank/DDBJ whole genome shotgun (WGS) entry which is preliminary data.</text>
</comment>
<dbReference type="AlphaFoldDB" id="A0A6A6LT63"/>
<evidence type="ECO:0000256" key="1">
    <source>
        <dbReference type="SAM" id="MobiDB-lite"/>
    </source>
</evidence>
<organism evidence="2 3">
    <name type="scientific">Hevea brasiliensis</name>
    <name type="common">Para rubber tree</name>
    <name type="synonym">Siphonia brasiliensis</name>
    <dbReference type="NCBI Taxonomy" id="3981"/>
    <lineage>
        <taxon>Eukaryota</taxon>
        <taxon>Viridiplantae</taxon>
        <taxon>Streptophyta</taxon>
        <taxon>Embryophyta</taxon>
        <taxon>Tracheophyta</taxon>
        <taxon>Spermatophyta</taxon>
        <taxon>Magnoliopsida</taxon>
        <taxon>eudicotyledons</taxon>
        <taxon>Gunneridae</taxon>
        <taxon>Pentapetalae</taxon>
        <taxon>rosids</taxon>
        <taxon>fabids</taxon>
        <taxon>Malpighiales</taxon>
        <taxon>Euphorbiaceae</taxon>
        <taxon>Crotonoideae</taxon>
        <taxon>Micrandreae</taxon>
        <taxon>Hevea</taxon>
    </lineage>
</organism>
<proteinExistence type="predicted"/>
<reference evidence="2 3" key="1">
    <citation type="journal article" date="2020" name="Mol. Plant">
        <title>The Chromosome-Based Rubber Tree Genome Provides New Insights into Spurge Genome Evolution and Rubber Biosynthesis.</title>
        <authorList>
            <person name="Liu J."/>
            <person name="Shi C."/>
            <person name="Shi C.C."/>
            <person name="Li W."/>
            <person name="Zhang Q.J."/>
            <person name="Zhang Y."/>
            <person name="Li K."/>
            <person name="Lu H.F."/>
            <person name="Shi C."/>
            <person name="Zhu S.T."/>
            <person name="Xiao Z.Y."/>
            <person name="Nan H."/>
            <person name="Yue Y."/>
            <person name="Zhu X.G."/>
            <person name="Wu Y."/>
            <person name="Hong X.N."/>
            <person name="Fan G.Y."/>
            <person name="Tong Y."/>
            <person name="Zhang D."/>
            <person name="Mao C.L."/>
            <person name="Liu Y.L."/>
            <person name="Hao S.J."/>
            <person name="Liu W.Q."/>
            <person name="Lv M.Q."/>
            <person name="Zhang H.B."/>
            <person name="Liu Y."/>
            <person name="Hu-Tang G.R."/>
            <person name="Wang J.P."/>
            <person name="Wang J.H."/>
            <person name="Sun Y.H."/>
            <person name="Ni S.B."/>
            <person name="Chen W.B."/>
            <person name="Zhang X.C."/>
            <person name="Jiao Y.N."/>
            <person name="Eichler E.E."/>
            <person name="Li G.H."/>
            <person name="Liu X."/>
            <person name="Gao L.Z."/>
        </authorList>
    </citation>
    <scope>NUCLEOTIDE SEQUENCE [LARGE SCALE GENOMIC DNA]</scope>
    <source>
        <strain evidence="3">cv. GT1</strain>
        <tissue evidence="2">Leaf</tissue>
    </source>
</reference>
<sequence>MVMEGRLRQKKLQNQLKLEAKLHDLEVEWCGGSDTREEILARIHQREEAAVKRERAMAYAFSHQWVFLVADEVSLPGEEAKEGDEDDGDTAQGRKKRYTPHPTEVEAVFGAPLAMFIKDENQRVEERMDGRKVSGSFL</sequence>
<dbReference type="EMBL" id="JAAGAX010000009">
    <property type="protein sequence ID" value="KAF2303246.1"/>
    <property type="molecule type" value="Genomic_DNA"/>
</dbReference>